<keyword evidence="1" id="KW-0472">Membrane</keyword>
<dbReference type="Pfam" id="PF08905">
    <property type="entry name" value="DUF1850"/>
    <property type="match status" value="1"/>
</dbReference>
<sequence>MRFLQRLVIFSIICGLVLLIFYPTQLAFVFTETRTAHPTVHYIPVQEDRTFQIRYTHSIHKSDVIESYKIRNNASIQLLTMEYTDLAIGLPGYAEEGQLFEELDGKYMLTYKSEVIDTFTIFIANIDMDLAFRYGGEELDLKKTLNRGKSYEVNVKKLSRYQQMKGEKMHEGKKYNYSK</sequence>
<dbReference type="OrthoDB" id="4304at2"/>
<dbReference type="RefSeq" id="WP_142607783.1">
    <property type="nucleotide sequence ID" value="NZ_VDGG01000025.1"/>
</dbReference>
<proteinExistence type="predicted"/>
<dbReference type="Proteomes" id="UP000318937">
    <property type="component" value="Unassembled WGS sequence"/>
</dbReference>
<dbReference type="AlphaFoldDB" id="A0A544T661"/>
<name>A0A544T661_9BACI</name>
<comment type="caution">
    <text evidence="2">The sequence shown here is derived from an EMBL/GenBank/DDBJ whole genome shotgun (WGS) entry which is preliminary data.</text>
</comment>
<keyword evidence="3" id="KW-1185">Reference proteome</keyword>
<accession>A0A544T661</accession>
<evidence type="ECO:0000256" key="1">
    <source>
        <dbReference type="SAM" id="Phobius"/>
    </source>
</evidence>
<keyword evidence="1" id="KW-1133">Transmembrane helix</keyword>
<dbReference type="EMBL" id="VDGG01000025">
    <property type="protein sequence ID" value="TQR12936.1"/>
    <property type="molecule type" value="Genomic_DNA"/>
</dbReference>
<keyword evidence="1" id="KW-0812">Transmembrane</keyword>
<evidence type="ECO:0000313" key="2">
    <source>
        <dbReference type="EMBL" id="TQR12936.1"/>
    </source>
</evidence>
<feature type="transmembrane region" description="Helical" evidence="1">
    <location>
        <begin position="7"/>
        <end position="30"/>
    </location>
</feature>
<gene>
    <name evidence="2" type="ORF">FG383_12805</name>
</gene>
<protein>
    <submittedName>
        <fullName evidence="2">DUF1850 domain-containing protein</fullName>
    </submittedName>
</protein>
<organism evidence="2 3">
    <name type="scientific">Psychrobacillus soli</name>
    <dbReference type="NCBI Taxonomy" id="1543965"/>
    <lineage>
        <taxon>Bacteria</taxon>
        <taxon>Bacillati</taxon>
        <taxon>Bacillota</taxon>
        <taxon>Bacilli</taxon>
        <taxon>Bacillales</taxon>
        <taxon>Bacillaceae</taxon>
        <taxon>Psychrobacillus</taxon>
    </lineage>
</organism>
<dbReference type="InterPro" id="IPR015001">
    <property type="entry name" value="DUF1850"/>
</dbReference>
<evidence type="ECO:0000313" key="3">
    <source>
        <dbReference type="Proteomes" id="UP000318937"/>
    </source>
</evidence>
<reference evidence="2 3" key="1">
    <citation type="submission" date="2019-05" db="EMBL/GenBank/DDBJ databases">
        <title>Psychrobacillus vulpis sp. nov., a new species isolated from feces of a red fox that inhabits in The Tablas de Daimiel Natural Park, Albacete, Spain.</title>
        <authorList>
            <person name="Rodriguez M."/>
            <person name="Reina J.C."/>
            <person name="Bejar V."/>
            <person name="Llamas I."/>
        </authorList>
    </citation>
    <scope>NUCLEOTIDE SEQUENCE [LARGE SCALE GENOMIC DNA]</scope>
    <source>
        <strain evidence="2 3">NHI-2</strain>
    </source>
</reference>